<dbReference type="InterPro" id="IPR002292">
    <property type="entry name" value="Orn/put_carbamltrans"/>
</dbReference>
<sequence length="490" mass="53964">MAAPRAASSRLFTTSVRLSYYSHRGLRSSYPPRRENGDHPGHSGQSPYSIRYSSSTTGEDGPLRPDASTDPKSSSSSSSSSPPPVGSDRRYQKTSSSFSSRPPYQTRSKPFYNPRPTTGSPYNPDVSSTSRPFPQPPVRPLQRAPVKHTPHGRFKRQGPPPSLLTLADLSPGQISRAISHALAIKYVATRLHPRDLPAVLEKQTIALIFSKRSTRTRVASETAAHLLGANAMFLGKEDAQLGVNETLRDTANVVGSMTEGFMARVNAHEEVVELAKHSPVPVINALCDLYHPTQILADLMTLQEAYAPQPLKTKSTSFDAIRTAIRAMKPLECLKGKKMAYVGDTNNISNELLVTVPRLGMEFAIASPEGYNKVDPRVWERVVNAGTENKVTLTTDPMVAIKDADVIVTDTWISMGQESESAARLEAFKGYQVTNELISKAGAKPDWKFMHCLPRHQEEVDDEVFYGNRSLVFPEAENRKWTTAACFGWV</sequence>
<keyword evidence="12" id="KW-1185">Reference proteome</keyword>
<feature type="region of interest" description="Disordered" evidence="8">
    <location>
        <begin position="1"/>
        <end position="164"/>
    </location>
</feature>
<comment type="caution">
    <text evidence="11">The sequence shown here is derived from an EMBL/GenBank/DDBJ whole genome shotgun (WGS) entry which is preliminary data.</text>
</comment>
<dbReference type="InterPro" id="IPR006132">
    <property type="entry name" value="Asp/Orn_carbamoyltranf_P-bd"/>
</dbReference>
<dbReference type="GO" id="GO:0019240">
    <property type="term" value="P:citrulline biosynthetic process"/>
    <property type="evidence" value="ECO:0007669"/>
    <property type="project" value="TreeGrafter"/>
</dbReference>
<dbReference type="GO" id="GO:0016597">
    <property type="term" value="F:amino acid binding"/>
    <property type="evidence" value="ECO:0007669"/>
    <property type="project" value="InterPro"/>
</dbReference>
<dbReference type="FunFam" id="3.40.50.1370:FF:000009">
    <property type="entry name" value="Ornithine carbamoyltransferase, mitochondrial"/>
    <property type="match status" value="1"/>
</dbReference>
<evidence type="ECO:0000256" key="4">
    <source>
        <dbReference type="ARBA" id="ARBA00022571"/>
    </source>
</evidence>
<feature type="compositionally biased region" description="Basic and acidic residues" evidence="8">
    <location>
        <begin position="32"/>
        <end position="41"/>
    </location>
</feature>
<feature type="compositionally biased region" description="Polar residues" evidence="8">
    <location>
        <begin position="93"/>
        <end position="108"/>
    </location>
</feature>
<dbReference type="Gene3D" id="3.40.50.1370">
    <property type="entry name" value="Aspartate/ornithine carbamoyltransferase"/>
    <property type="match status" value="2"/>
</dbReference>
<dbReference type="STRING" id="4999.A0A1Y1U8C8"/>
<evidence type="ECO:0000256" key="8">
    <source>
        <dbReference type="SAM" id="MobiDB-lite"/>
    </source>
</evidence>
<keyword evidence="5" id="KW-0028">Amino-acid biosynthesis</keyword>
<feature type="domain" description="Aspartate/ornithine carbamoyltransferase carbamoyl-P binding" evidence="10">
    <location>
        <begin position="163"/>
        <end position="304"/>
    </location>
</feature>
<dbReference type="InterPro" id="IPR006130">
    <property type="entry name" value="Asp/Orn_carbamoylTrfase"/>
</dbReference>
<proteinExistence type="inferred from homology"/>
<keyword evidence="6 7" id="KW-0808">Transferase</keyword>
<dbReference type="Pfam" id="PF00185">
    <property type="entry name" value="OTCace"/>
    <property type="match status" value="1"/>
</dbReference>
<dbReference type="InterPro" id="IPR006131">
    <property type="entry name" value="Asp_carbamoyltransf_Asp/Orn-bd"/>
</dbReference>
<gene>
    <name evidence="11" type="ORF">BD324DRAFT_583724</name>
</gene>
<dbReference type="Proteomes" id="UP000193218">
    <property type="component" value="Unassembled WGS sequence"/>
</dbReference>
<dbReference type="GO" id="GO:0042450">
    <property type="term" value="P:L-arginine biosynthetic process via ornithine"/>
    <property type="evidence" value="ECO:0007669"/>
    <property type="project" value="TreeGrafter"/>
</dbReference>
<feature type="compositionally biased region" description="Polar residues" evidence="8">
    <location>
        <begin position="43"/>
        <end position="58"/>
    </location>
</feature>
<evidence type="ECO:0000313" key="11">
    <source>
        <dbReference type="EMBL" id="ORX34273.1"/>
    </source>
</evidence>
<evidence type="ECO:0000256" key="1">
    <source>
        <dbReference type="ARBA" id="ARBA00004975"/>
    </source>
</evidence>
<dbReference type="EMBL" id="NBSH01000015">
    <property type="protein sequence ID" value="ORX34273.1"/>
    <property type="molecule type" value="Genomic_DNA"/>
</dbReference>
<dbReference type="InParanoid" id="A0A1Y1U8C8"/>
<dbReference type="PROSITE" id="PS00097">
    <property type="entry name" value="CARBAMOYLTRANSFERASE"/>
    <property type="match status" value="1"/>
</dbReference>
<dbReference type="InterPro" id="IPR036901">
    <property type="entry name" value="Asp/Orn_carbamoylTrfase_sf"/>
</dbReference>
<feature type="compositionally biased region" description="Basic residues" evidence="8">
    <location>
        <begin position="145"/>
        <end position="156"/>
    </location>
</feature>
<dbReference type="GO" id="GO:0005739">
    <property type="term" value="C:mitochondrion"/>
    <property type="evidence" value="ECO:0007669"/>
    <property type="project" value="TreeGrafter"/>
</dbReference>
<protein>
    <recommendedName>
        <fullName evidence="3">ornithine carbamoyltransferase</fullName>
        <ecNumber evidence="3">2.1.3.3</ecNumber>
    </recommendedName>
</protein>
<dbReference type="OrthoDB" id="10252326at2759"/>
<name>A0A1Y1U8C8_9TREE</name>
<dbReference type="PRINTS" id="PR00100">
    <property type="entry name" value="AOTCASE"/>
</dbReference>
<feature type="domain" description="Aspartate/ornithine carbamoyltransferase Asp/Orn-binding" evidence="9">
    <location>
        <begin position="335"/>
        <end position="487"/>
    </location>
</feature>
<dbReference type="FunCoup" id="A0A1Y1U8C8">
    <property type="interactions" value="269"/>
</dbReference>
<comment type="similarity">
    <text evidence="2">Belongs to the aspartate/ornithine carbamoyltransferase superfamily. OTCase family.</text>
</comment>
<dbReference type="NCBIfam" id="TIGR00658">
    <property type="entry name" value="orni_carb_tr"/>
    <property type="match status" value="1"/>
</dbReference>
<reference evidence="11 12" key="1">
    <citation type="submission" date="2017-03" db="EMBL/GenBank/DDBJ databases">
        <title>Widespread Adenine N6-methylation of Active Genes in Fungi.</title>
        <authorList>
            <consortium name="DOE Joint Genome Institute"/>
            <person name="Mondo S.J."/>
            <person name="Dannebaum R.O."/>
            <person name="Kuo R.C."/>
            <person name="Louie K.B."/>
            <person name="Bewick A.J."/>
            <person name="Labutti K."/>
            <person name="Haridas S."/>
            <person name="Kuo A."/>
            <person name="Salamov A."/>
            <person name="Ahrendt S.R."/>
            <person name="Lau R."/>
            <person name="Bowen B.P."/>
            <person name="Lipzen A."/>
            <person name="Sullivan W."/>
            <person name="Andreopoulos W.B."/>
            <person name="Clum A."/>
            <person name="Lindquist E."/>
            <person name="Daum C."/>
            <person name="Northen T.R."/>
            <person name="Ramamoorthy G."/>
            <person name="Schmitz R.J."/>
            <person name="Gryganskyi A."/>
            <person name="Culley D."/>
            <person name="Magnuson J."/>
            <person name="James T.Y."/>
            <person name="O'Malley M.A."/>
            <person name="Stajich J.E."/>
            <person name="Spatafora J.W."/>
            <person name="Visel A."/>
            <person name="Grigoriev I.V."/>
        </authorList>
    </citation>
    <scope>NUCLEOTIDE SEQUENCE [LARGE SCALE GENOMIC DNA]</scope>
    <source>
        <strain evidence="11 12">NRRL Y-17943</strain>
    </source>
</reference>
<evidence type="ECO:0000259" key="10">
    <source>
        <dbReference type="Pfam" id="PF02729"/>
    </source>
</evidence>
<dbReference type="PANTHER" id="PTHR45753">
    <property type="entry name" value="ORNITHINE CARBAMOYLTRANSFERASE, MITOCHONDRIAL"/>
    <property type="match status" value="1"/>
</dbReference>
<organism evidence="11 12">
    <name type="scientific">Kockovaella imperatae</name>
    <dbReference type="NCBI Taxonomy" id="4999"/>
    <lineage>
        <taxon>Eukaryota</taxon>
        <taxon>Fungi</taxon>
        <taxon>Dikarya</taxon>
        <taxon>Basidiomycota</taxon>
        <taxon>Agaricomycotina</taxon>
        <taxon>Tremellomycetes</taxon>
        <taxon>Tremellales</taxon>
        <taxon>Cuniculitremaceae</taxon>
        <taxon>Kockovaella</taxon>
    </lineage>
</organism>
<dbReference type="EC" id="2.1.3.3" evidence="3"/>
<dbReference type="GeneID" id="33555443"/>
<keyword evidence="4" id="KW-0055">Arginine biosynthesis</keyword>
<dbReference type="RefSeq" id="XP_021868551.1">
    <property type="nucleotide sequence ID" value="XM_022013635.1"/>
</dbReference>
<evidence type="ECO:0000256" key="2">
    <source>
        <dbReference type="ARBA" id="ARBA00007805"/>
    </source>
</evidence>
<dbReference type="AlphaFoldDB" id="A0A1Y1U8C8"/>
<comment type="pathway">
    <text evidence="1">Amino-acid biosynthesis; L-arginine biosynthesis; L-arginine from L-ornithine and carbamoyl phosphate: step 1/3.</text>
</comment>
<evidence type="ECO:0000256" key="7">
    <source>
        <dbReference type="RuleBase" id="RU003634"/>
    </source>
</evidence>
<evidence type="ECO:0000256" key="3">
    <source>
        <dbReference type="ARBA" id="ARBA00013007"/>
    </source>
</evidence>
<dbReference type="Pfam" id="PF02729">
    <property type="entry name" value="OTCace_N"/>
    <property type="match status" value="1"/>
</dbReference>
<feature type="compositionally biased region" description="Polar residues" evidence="8">
    <location>
        <begin position="115"/>
        <end position="132"/>
    </location>
</feature>
<evidence type="ECO:0000256" key="5">
    <source>
        <dbReference type="ARBA" id="ARBA00022605"/>
    </source>
</evidence>
<accession>A0A1Y1U8C8</accession>
<evidence type="ECO:0000256" key="6">
    <source>
        <dbReference type="ARBA" id="ARBA00022679"/>
    </source>
</evidence>
<dbReference type="PRINTS" id="PR00102">
    <property type="entry name" value="OTCASE"/>
</dbReference>
<dbReference type="PANTHER" id="PTHR45753:SF3">
    <property type="entry name" value="ORNITHINE TRANSCARBAMYLASE, MITOCHONDRIAL"/>
    <property type="match status" value="1"/>
</dbReference>
<evidence type="ECO:0000313" key="12">
    <source>
        <dbReference type="Proteomes" id="UP000193218"/>
    </source>
</evidence>
<evidence type="ECO:0000259" key="9">
    <source>
        <dbReference type="Pfam" id="PF00185"/>
    </source>
</evidence>
<dbReference type="SUPFAM" id="SSF53671">
    <property type="entry name" value="Aspartate/ornithine carbamoyltransferase"/>
    <property type="match status" value="1"/>
</dbReference>
<dbReference type="GO" id="GO:0004585">
    <property type="term" value="F:ornithine carbamoyltransferase activity"/>
    <property type="evidence" value="ECO:0007669"/>
    <property type="project" value="UniProtKB-EC"/>
</dbReference>